<evidence type="ECO:0000313" key="3">
    <source>
        <dbReference type="Proteomes" id="UP001205603"/>
    </source>
</evidence>
<dbReference type="Proteomes" id="UP001205603">
    <property type="component" value="Unassembled WGS sequence"/>
</dbReference>
<gene>
    <name evidence="2" type="ORF">NMU02_11120</name>
</gene>
<dbReference type="Pfam" id="PF13715">
    <property type="entry name" value="CarbopepD_reg_2"/>
    <property type="match status" value="1"/>
</dbReference>
<dbReference type="InterPro" id="IPR043741">
    <property type="entry name" value="DUF5686"/>
</dbReference>
<feature type="signal peptide" evidence="1">
    <location>
        <begin position="1"/>
        <end position="20"/>
    </location>
</feature>
<keyword evidence="3" id="KW-1185">Reference proteome</keyword>
<dbReference type="Gene3D" id="2.60.40.1120">
    <property type="entry name" value="Carboxypeptidase-like, regulatory domain"/>
    <property type="match status" value="1"/>
</dbReference>
<sequence length="846" mass="97968">MKKRILTILFILLVSTILPARIAAQQATVVTGIVTDSLTKEPLSFVSVYLKGTQSGTNTDLDGKFTLRSTSKASYVVFSTLGYIEQTVKIIPGQTNTLNIAMSPAVYEQKEVVVRPGKEKYKKKGNPAVEFVKKVIDHKDDNDPKKKEYFSYEEYEKMTIALNDFSEEQKKKWIFKKFQFIFDYVDTSEVSGKPILTVSIKEKIADNYYRKDPNTQKKLVTGIKRAGIDEMFNQESLQQFYDEVFKEINIFDNDINLMLNRFVSPLSHIATSFYKFYLLDTLDVGGERCVDLGFVPFNSESFGFTGHMYVTLDSTYFIKEIKLNVPKDINLNYVENMTISQDFIRTKDGTRLKTKDDIIVEFRIMPHTQGLYARRLTTYDKFSFAPPPDMSIFSKEGNIIIEDDAEIKPEAYWADNRHVPVNNKENAVDKLLVKLRSVPVFYYLEKVIKILVSGYIETGPDSKFDFGPMNTTISGNSVEGARFRVGGLTTANLNPHLFARGYVAYGTKDKKFKYSGELEYSFNEKKYHAREFPIHSIKVSHSYDINELGQHYLYTNKDNIFMSLKRMRDTSVVYQRNTEVSYLREHLTGFSYGLNLRYKTQYATPWVPFIQGNGIRLKDYSMAEAEIKLRYAPNEKYYQTKSNRFPISRDAPVFTLSHTVGIKGILKSRYNMNFTELGIQKRFWFSAFGYTDVIVKAGKVWDKVPYPLLIIPNANLSYTIREESYALMNPMEFLNDEFVSWDITYFANGALLNRIPLIKYLKWREVIAFRGLYGNLTKKNNPLYDNKLFVFPKSTHLMDKMPYMEASAGLDNIFTILRIEYVWRLTYRNLPHIDKGGVRIALHFTF</sequence>
<evidence type="ECO:0000313" key="2">
    <source>
        <dbReference type="EMBL" id="MCP9612642.1"/>
    </source>
</evidence>
<organism evidence="2 3">
    <name type="scientific">Coprobacter tertius</name>
    <dbReference type="NCBI Taxonomy" id="2944915"/>
    <lineage>
        <taxon>Bacteria</taxon>
        <taxon>Pseudomonadati</taxon>
        <taxon>Bacteroidota</taxon>
        <taxon>Bacteroidia</taxon>
        <taxon>Bacteroidales</taxon>
        <taxon>Barnesiellaceae</taxon>
        <taxon>Coprobacter</taxon>
    </lineage>
</organism>
<evidence type="ECO:0000256" key="1">
    <source>
        <dbReference type="SAM" id="SignalP"/>
    </source>
</evidence>
<feature type="chain" id="PRO_5046939650" evidence="1">
    <location>
        <begin position="21"/>
        <end position="846"/>
    </location>
</feature>
<dbReference type="RefSeq" id="WP_255027977.1">
    <property type="nucleotide sequence ID" value="NZ_JANDHW010000012.1"/>
</dbReference>
<reference evidence="2 3" key="1">
    <citation type="submission" date="2022-07" db="EMBL/GenBank/DDBJ databases">
        <title>Fecal culturing of patients with breast cancer.</title>
        <authorList>
            <person name="Teng N.M.Y."/>
            <person name="Kiu R."/>
            <person name="Evans R."/>
            <person name="Baker D.J."/>
            <person name="Zenner C."/>
            <person name="Robinson S.D."/>
            <person name="Hall L.J."/>
        </authorList>
    </citation>
    <scope>NUCLEOTIDE SEQUENCE [LARGE SCALE GENOMIC DNA]</scope>
    <source>
        <strain evidence="2 3">LH1063</strain>
    </source>
</reference>
<dbReference type="SUPFAM" id="SSF49464">
    <property type="entry name" value="Carboxypeptidase regulatory domain-like"/>
    <property type="match status" value="1"/>
</dbReference>
<keyword evidence="1" id="KW-0732">Signal</keyword>
<protein>
    <submittedName>
        <fullName evidence="2">DUF5686 and carboxypeptidase regulatory-like domain-containing protein</fullName>
    </submittedName>
</protein>
<dbReference type="InterPro" id="IPR008969">
    <property type="entry name" value="CarboxyPept-like_regulatory"/>
</dbReference>
<proteinExistence type="predicted"/>
<comment type="caution">
    <text evidence="2">The sequence shown here is derived from an EMBL/GenBank/DDBJ whole genome shotgun (WGS) entry which is preliminary data.</text>
</comment>
<name>A0ABT1MJ54_9BACT</name>
<accession>A0ABT1MJ54</accession>
<dbReference type="EMBL" id="JANDHW010000012">
    <property type="protein sequence ID" value="MCP9612642.1"/>
    <property type="molecule type" value="Genomic_DNA"/>
</dbReference>
<dbReference type="Pfam" id="PF18939">
    <property type="entry name" value="DUF5686"/>
    <property type="match status" value="1"/>
</dbReference>